<name>A0A1H6FAM9_9GAMM</name>
<dbReference type="Proteomes" id="UP000236724">
    <property type="component" value="Unassembled WGS sequence"/>
</dbReference>
<feature type="transmembrane region" description="Helical" evidence="5">
    <location>
        <begin position="39"/>
        <end position="65"/>
    </location>
</feature>
<sequence length="101" mass="11474">MQYAAAIILAYLIGMITAFSLNRLLVFETARHGHVHHQFYWFTLINIAAILQTLIVSLLLARMILPGLGITYWVEEVAHFIGICVPVLSSFLGHKYITFKK</sequence>
<feature type="transmembrane region" description="Helical" evidence="5">
    <location>
        <begin position="77"/>
        <end position="97"/>
    </location>
</feature>
<reference evidence="7 8" key="1">
    <citation type="submission" date="2016-10" db="EMBL/GenBank/DDBJ databases">
        <authorList>
            <person name="de Groot N.N."/>
        </authorList>
    </citation>
    <scope>NUCLEOTIDE SEQUENCE [LARGE SCALE GENOMIC DNA]</scope>
    <source>
        <strain evidence="7">MBHS1</strain>
    </source>
</reference>
<evidence type="ECO:0000313" key="7">
    <source>
        <dbReference type="EMBL" id="SEH07147.1"/>
    </source>
</evidence>
<keyword evidence="2 5" id="KW-0812">Transmembrane</keyword>
<accession>A0A1H6FAM9</accession>
<feature type="transmembrane region" description="Helical" evidence="5">
    <location>
        <begin position="6"/>
        <end position="27"/>
    </location>
</feature>
<keyword evidence="3 5" id="KW-1133">Transmembrane helix</keyword>
<dbReference type="EMBL" id="FMSV02000515">
    <property type="protein sequence ID" value="SEH07147.1"/>
    <property type="molecule type" value="Genomic_DNA"/>
</dbReference>
<evidence type="ECO:0000256" key="3">
    <source>
        <dbReference type="ARBA" id="ARBA00022989"/>
    </source>
</evidence>
<gene>
    <name evidence="7" type="ORF">MBHS_03021</name>
</gene>
<proteinExistence type="predicted"/>
<evidence type="ECO:0000256" key="2">
    <source>
        <dbReference type="ARBA" id="ARBA00022692"/>
    </source>
</evidence>
<dbReference type="AlphaFoldDB" id="A0A1H6FAM9"/>
<protein>
    <submittedName>
        <fullName evidence="7">GtrA-like protein</fullName>
    </submittedName>
</protein>
<evidence type="ECO:0000313" key="8">
    <source>
        <dbReference type="Proteomes" id="UP000236724"/>
    </source>
</evidence>
<evidence type="ECO:0000256" key="4">
    <source>
        <dbReference type="ARBA" id="ARBA00023136"/>
    </source>
</evidence>
<keyword evidence="8" id="KW-1185">Reference proteome</keyword>
<dbReference type="GO" id="GO:0000271">
    <property type="term" value="P:polysaccharide biosynthetic process"/>
    <property type="evidence" value="ECO:0007669"/>
    <property type="project" value="InterPro"/>
</dbReference>
<evidence type="ECO:0000256" key="1">
    <source>
        <dbReference type="ARBA" id="ARBA00004141"/>
    </source>
</evidence>
<dbReference type="InterPro" id="IPR007267">
    <property type="entry name" value="GtrA_DPMS_TM"/>
</dbReference>
<feature type="domain" description="GtrA/DPMS transmembrane" evidence="6">
    <location>
        <begin position="1"/>
        <end position="99"/>
    </location>
</feature>
<keyword evidence="4 5" id="KW-0472">Membrane</keyword>
<comment type="subcellular location">
    <subcellularLocation>
        <location evidence="1">Membrane</location>
        <topology evidence="1">Multi-pass membrane protein</topology>
    </subcellularLocation>
</comment>
<evidence type="ECO:0000259" key="6">
    <source>
        <dbReference type="Pfam" id="PF04138"/>
    </source>
</evidence>
<dbReference type="GO" id="GO:0016020">
    <property type="term" value="C:membrane"/>
    <property type="evidence" value="ECO:0007669"/>
    <property type="project" value="UniProtKB-SubCell"/>
</dbReference>
<organism evidence="7 8">
    <name type="scientific">Candidatus Venteria ishoeyi</name>
    <dbReference type="NCBI Taxonomy" id="1899563"/>
    <lineage>
        <taxon>Bacteria</taxon>
        <taxon>Pseudomonadati</taxon>
        <taxon>Pseudomonadota</taxon>
        <taxon>Gammaproteobacteria</taxon>
        <taxon>Thiotrichales</taxon>
        <taxon>Thiotrichaceae</taxon>
        <taxon>Venteria</taxon>
    </lineage>
</organism>
<dbReference type="Pfam" id="PF04138">
    <property type="entry name" value="GtrA_DPMS_TM"/>
    <property type="match status" value="1"/>
</dbReference>
<evidence type="ECO:0000256" key="5">
    <source>
        <dbReference type="SAM" id="Phobius"/>
    </source>
</evidence>